<proteinExistence type="inferred from homology"/>
<feature type="transmembrane region" description="Helical" evidence="9">
    <location>
        <begin position="191"/>
        <end position="215"/>
    </location>
</feature>
<dbReference type="RefSeq" id="WP_204891035.1">
    <property type="nucleotide sequence ID" value="NZ_JBHUFW010000004.1"/>
</dbReference>
<evidence type="ECO:0000256" key="9">
    <source>
        <dbReference type="SAM" id="Phobius"/>
    </source>
</evidence>
<dbReference type="NCBIfam" id="TIGR02119">
    <property type="entry name" value="panF"/>
    <property type="match status" value="1"/>
</dbReference>
<protein>
    <submittedName>
        <fullName evidence="10">Sodium/pantothenate symporter</fullName>
    </submittedName>
</protein>
<dbReference type="EMBL" id="JBHUFW010000004">
    <property type="protein sequence ID" value="MFD1861904.1"/>
    <property type="molecule type" value="Genomic_DNA"/>
</dbReference>
<feature type="transmembrane region" description="Helical" evidence="9">
    <location>
        <begin position="365"/>
        <end position="385"/>
    </location>
</feature>
<evidence type="ECO:0000256" key="1">
    <source>
        <dbReference type="ARBA" id="ARBA00004141"/>
    </source>
</evidence>
<feature type="transmembrane region" description="Helical" evidence="9">
    <location>
        <begin position="6"/>
        <end position="23"/>
    </location>
</feature>
<feature type="transmembrane region" description="Helical" evidence="9">
    <location>
        <begin position="449"/>
        <end position="473"/>
    </location>
</feature>
<sequence>MNFAVILPMLVFLLIIFGIGYWSSTKLADSSNFISDYFLGSRELGGFVLAMTMVATYGSASSFLGGPGTAYTMGFGWVLLAMTQVVTGYFVLMILGKKFAIMARRYNAVTMIDFLKARYNSTWVVILSALSIIIFLFSAMAAQWIGGARLVESLTGLSYNTALFIFAVSVLVYVTIGGFRAVAVTDAVQGAVMLVGTLVLLVAVIIAGGGVPNIMNDLVNENPNLVTPFGADGNLSAAYVSSFWILVGVGVVGLPQISVRAMSYKNSRSMHRALIIGTVVTGVIMLNMHLIGVFARPILPGIEVGDKVIPLIALETLPAWAAGIVLAAPMAAIMSTVDSLLILVSSSIVKDVYLNYIKPEADIKTIKRLSFGVTGALGIVVYLLALNPPDLLIFLNLFAFGGLEAAFIWPVVLGLYWKWGNKFGAIASMVTGIASYVALHFYNAANGNLFGVHTVTVPVVLSLVAFVAFSLLIGKKAYDYDVRPVGVKKQEA</sequence>
<dbReference type="Pfam" id="PF00474">
    <property type="entry name" value="SSF"/>
    <property type="match status" value="1"/>
</dbReference>
<feature type="transmembrane region" description="Helical" evidence="9">
    <location>
        <begin position="157"/>
        <end position="179"/>
    </location>
</feature>
<dbReference type="InterPro" id="IPR050277">
    <property type="entry name" value="Sodium:Solute_Symporter"/>
</dbReference>
<dbReference type="PANTHER" id="PTHR48086">
    <property type="entry name" value="SODIUM/PROLINE SYMPORTER-RELATED"/>
    <property type="match status" value="1"/>
</dbReference>
<feature type="transmembrane region" description="Helical" evidence="9">
    <location>
        <begin position="123"/>
        <end position="145"/>
    </location>
</feature>
<feature type="transmembrane region" description="Helical" evidence="9">
    <location>
        <begin position="319"/>
        <end position="344"/>
    </location>
</feature>
<organism evidence="10 11">
    <name type="scientific">Planococcus chinensis</name>
    <dbReference type="NCBI Taxonomy" id="272917"/>
    <lineage>
        <taxon>Bacteria</taxon>
        <taxon>Bacillati</taxon>
        <taxon>Bacillota</taxon>
        <taxon>Bacilli</taxon>
        <taxon>Bacillales</taxon>
        <taxon>Caryophanaceae</taxon>
        <taxon>Planococcus</taxon>
    </lineage>
</organism>
<keyword evidence="11" id="KW-1185">Reference proteome</keyword>
<dbReference type="NCBIfam" id="TIGR00813">
    <property type="entry name" value="sss"/>
    <property type="match status" value="1"/>
</dbReference>
<name>A0ABW4QEB3_9BACL</name>
<evidence type="ECO:0000256" key="5">
    <source>
        <dbReference type="ARBA" id="ARBA00022692"/>
    </source>
</evidence>
<dbReference type="PANTHER" id="PTHR48086:SF4">
    <property type="entry name" value="SODIUM_PANTOTHENATE SYMPORTER"/>
    <property type="match status" value="1"/>
</dbReference>
<evidence type="ECO:0000256" key="2">
    <source>
        <dbReference type="ARBA" id="ARBA00006434"/>
    </source>
</evidence>
<feature type="transmembrane region" description="Helical" evidence="9">
    <location>
        <begin position="274"/>
        <end position="299"/>
    </location>
</feature>
<dbReference type="InterPro" id="IPR038377">
    <property type="entry name" value="Na/Glc_symporter_sf"/>
</dbReference>
<keyword evidence="4" id="KW-1003">Cell membrane</keyword>
<evidence type="ECO:0000256" key="3">
    <source>
        <dbReference type="ARBA" id="ARBA00022448"/>
    </source>
</evidence>
<dbReference type="CDD" id="cd10327">
    <property type="entry name" value="SLC5sbd_PanF"/>
    <property type="match status" value="1"/>
</dbReference>
<comment type="subcellular location">
    <subcellularLocation>
        <location evidence="1">Membrane</location>
        <topology evidence="1">Multi-pass membrane protein</topology>
    </subcellularLocation>
</comment>
<keyword evidence="7 9" id="KW-0472">Membrane</keyword>
<feature type="transmembrane region" description="Helical" evidence="9">
    <location>
        <begin position="235"/>
        <end position="254"/>
    </location>
</feature>
<dbReference type="Gene3D" id="1.20.1730.10">
    <property type="entry name" value="Sodium/glucose cotransporter"/>
    <property type="match status" value="1"/>
</dbReference>
<keyword evidence="3" id="KW-0813">Transport</keyword>
<dbReference type="InterPro" id="IPR018212">
    <property type="entry name" value="Na/solute_symporter_CS"/>
</dbReference>
<evidence type="ECO:0000256" key="8">
    <source>
        <dbReference type="RuleBase" id="RU362091"/>
    </source>
</evidence>
<evidence type="ECO:0000313" key="10">
    <source>
        <dbReference type="EMBL" id="MFD1861904.1"/>
    </source>
</evidence>
<dbReference type="PROSITE" id="PS50283">
    <property type="entry name" value="NA_SOLUT_SYMP_3"/>
    <property type="match status" value="1"/>
</dbReference>
<comment type="similarity">
    <text evidence="2 8">Belongs to the sodium:solute symporter (SSF) (TC 2.A.21) family.</text>
</comment>
<comment type="caution">
    <text evidence="10">The sequence shown here is derived from an EMBL/GenBank/DDBJ whole genome shotgun (WGS) entry which is preliminary data.</text>
</comment>
<dbReference type="Proteomes" id="UP001597273">
    <property type="component" value="Unassembled WGS sequence"/>
</dbReference>
<evidence type="ECO:0000313" key="11">
    <source>
        <dbReference type="Proteomes" id="UP001597273"/>
    </source>
</evidence>
<accession>A0ABW4QEB3</accession>
<feature type="transmembrane region" description="Helical" evidence="9">
    <location>
        <begin position="423"/>
        <end position="443"/>
    </location>
</feature>
<dbReference type="PROSITE" id="PS00456">
    <property type="entry name" value="NA_SOLUT_SYMP_1"/>
    <property type="match status" value="1"/>
</dbReference>
<dbReference type="InterPro" id="IPR001734">
    <property type="entry name" value="Na/solute_symporter"/>
</dbReference>
<keyword evidence="6 9" id="KW-1133">Transmembrane helix</keyword>
<feature type="transmembrane region" description="Helical" evidence="9">
    <location>
        <begin position="70"/>
        <end position="95"/>
    </location>
</feature>
<feature type="transmembrane region" description="Helical" evidence="9">
    <location>
        <begin position="44"/>
        <end position="64"/>
    </location>
</feature>
<keyword evidence="5 9" id="KW-0812">Transmembrane</keyword>
<gene>
    <name evidence="10" type="primary">panF</name>
    <name evidence="10" type="ORF">ACFSDB_03135</name>
</gene>
<dbReference type="InterPro" id="IPR011849">
    <property type="entry name" value="Na/pantothenate_symporter"/>
</dbReference>
<reference evidence="11" key="1">
    <citation type="journal article" date="2019" name="Int. J. Syst. Evol. Microbiol.">
        <title>The Global Catalogue of Microorganisms (GCM) 10K type strain sequencing project: providing services to taxonomists for standard genome sequencing and annotation.</title>
        <authorList>
            <consortium name="The Broad Institute Genomics Platform"/>
            <consortium name="The Broad Institute Genome Sequencing Center for Infectious Disease"/>
            <person name="Wu L."/>
            <person name="Ma J."/>
        </authorList>
    </citation>
    <scope>NUCLEOTIDE SEQUENCE [LARGE SCALE GENOMIC DNA]</scope>
    <source>
        <strain evidence="11">CGMCC 1.15475</strain>
    </source>
</reference>
<evidence type="ECO:0000256" key="4">
    <source>
        <dbReference type="ARBA" id="ARBA00022475"/>
    </source>
</evidence>
<evidence type="ECO:0000256" key="7">
    <source>
        <dbReference type="ARBA" id="ARBA00023136"/>
    </source>
</evidence>
<feature type="transmembrane region" description="Helical" evidence="9">
    <location>
        <begin position="391"/>
        <end position="416"/>
    </location>
</feature>
<evidence type="ECO:0000256" key="6">
    <source>
        <dbReference type="ARBA" id="ARBA00022989"/>
    </source>
</evidence>